<evidence type="ECO:0000256" key="1">
    <source>
        <dbReference type="ARBA" id="ARBA00003531"/>
    </source>
</evidence>
<dbReference type="EMBL" id="FOMG01000008">
    <property type="protein sequence ID" value="SFC72309.1"/>
    <property type="molecule type" value="Genomic_DNA"/>
</dbReference>
<dbReference type="InterPro" id="IPR008144">
    <property type="entry name" value="Guanylate_kin-like_dom"/>
</dbReference>
<dbReference type="SMART" id="SM00072">
    <property type="entry name" value="GuKc"/>
    <property type="match status" value="1"/>
</dbReference>
<dbReference type="InterPro" id="IPR008145">
    <property type="entry name" value="GK/Ca_channel_bsu"/>
</dbReference>
<dbReference type="CDD" id="cd00071">
    <property type="entry name" value="GMPK"/>
    <property type="match status" value="1"/>
</dbReference>
<dbReference type="PROSITE" id="PS00856">
    <property type="entry name" value="GUANYLATE_KINASE_1"/>
    <property type="match status" value="1"/>
</dbReference>
<accession>A0A1I1LGY6</accession>
<keyword evidence="6 13" id="KW-0963">Cytoplasm</keyword>
<evidence type="ECO:0000256" key="12">
    <source>
        <dbReference type="ARBA" id="ARBA00048594"/>
    </source>
</evidence>
<keyword evidence="9 13" id="KW-0418">Kinase</keyword>
<dbReference type="HAMAP" id="MF_00328">
    <property type="entry name" value="Guanylate_kinase"/>
    <property type="match status" value="1"/>
</dbReference>
<protein>
    <recommendedName>
        <fullName evidence="5 13">Guanylate kinase</fullName>
        <ecNumber evidence="4 13">2.7.4.8</ecNumber>
    </recommendedName>
    <alternativeName>
        <fullName evidence="11 13">GMP kinase</fullName>
    </alternativeName>
</protein>
<dbReference type="GO" id="GO:0004385">
    <property type="term" value="F:GMP kinase activity"/>
    <property type="evidence" value="ECO:0007669"/>
    <property type="project" value="UniProtKB-UniRule"/>
</dbReference>
<dbReference type="FunFam" id="3.40.50.300:FF:000855">
    <property type="entry name" value="Guanylate kinase"/>
    <property type="match status" value="1"/>
</dbReference>
<dbReference type="FunFam" id="3.30.63.10:FF:000002">
    <property type="entry name" value="Guanylate kinase 1"/>
    <property type="match status" value="1"/>
</dbReference>
<keyword evidence="16" id="KW-1185">Reference proteome</keyword>
<dbReference type="OrthoDB" id="9808150at2"/>
<dbReference type="NCBIfam" id="TIGR03263">
    <property type="entry name" value="guanyl_kin"/>
    <property type="match status" value="1"/>
</dbReference>
<feature type="binding site" evidence="13">
    <location>
        <begin position="14"/>
        <end position="21"/>
    </location>
    <ligand>
        <name>ATP</name>
        <dbReference type="ChEBI" id="CHEBI:30616"/>
    </ligand>
</feature>
<dbReference type="Proteomes" id="UP000199263">
    <property type="component" value="Unassembled WGS sequence"/>
</dbReference>
<dbReference type="PANTHER" id="PTHR23117:SF13">
    <property type="entry name" value="GUANYLATE KINASE"/>
    <property type="match status" value="1"/>
</dbReference>
<evidence type="ECO:0000256" key="10">
    <source>
        <dbReference type="ARBA" id="ARBA00022840"/>
    </source>
</evidence>
<evidence type="ECO:0000256" key="5">
    <source>
        <dbReference type="ARBA" id="ARBA00016296"/>
    </source>
</evidence>
<comment type="catalytic activity">
    <reaction evidence="12 13">
        <text>GMP + ATP = GDP + ADP</text>
        <dbReference type="Rhea" id="RHEA:20780"/>
        <dbReference type="ChEBI" id="CHEBI:30616"/>
        <dbReference type="ChEBI" id="CHEBI:58115"/>
        <dbReference type="ChEBI" id="CHEBI:58189"/>
        <dbReference type="ChEBI" id="CHEBI:456216"/>
        <dbReference type="EC" id="2.7.4.8"/>
    </reaction>
</comment>
<evidence type="ECO:0000256" key="13">
    <source>
        <dbReference type="HAMAP-Rule" id="MF_00328"/>
    </source>
</evidence>
<keyword evidence="7 13" id="KW-0808">Transferase</keyword>
<comment type="function">
    <text evidence="1 13">Essential for recycling GMP and indirectly, cGMP.</text>
</comment>
<evidence type="ECO:0000256" key="3">
    <source>
        <dbReference type="ARBA" id="ARBA00005790"/>
    </source>
</evidence>
<dbReference type="PANTHER" id="PTHR23117">
    <property type="entry name" value="GUANYLATE KINASE-RELATED"/>
    <property type="match status" value="1"/>
</dbReference>
<comment type="subcellular location">
    <subcellularLocation>
        <location evidence="2 13">Cytoplasm</location>
    </subcellularLocation>
</comment>
<dbReference type="SUPFAM" id="SSF52540">
    <property type="entry name" value="P-loop containing nucleoside triphosphate hydrolases"/>
    <property type="match status" value="1"/>
</dbReference>
<dbReference type="InterPro" id="IPR027417">
    <property type="entry name" value="P-loop_NTPase"/>
</dbReference>
<dbReference type="Gene3D" id="3.30.63.10">
    <property type="entry name" value="Guanylate Kinase phosphate binding domain"/>
    <property type="match status" value="1"/>
</dbReference>
<keyword evidence="8 13" id="KW-0547">Nucleotide-binding</keyword>
<dbReference type="Gene3D" id="3.40.50.300">
    <property type="entry name" value="P-loop containing nucleotide triphosphate hydrolases"/>
    <property type="match status" value="1"/>
</dbReference>
<evidence type="ECO:0000256" key="7">
    <source>
        <dbReference type="ARBA" id="ARBA00022679"/>
    </source>
</evidence>
<evidence type="ECO:0000256" key="6">
    <source>
        <dbReference type="ARBA" id="ARBA00022490"/>
    </source>
</evidence>
<evidence type="ECO:0000313" key="16">
    <source>
        <dbReference type="Proteomes" id="UP000199263"/>
    </source>
</evidence>
<dbReference type="InterPro" id="IPR020590">
    <property type="entry name" value="Guanylate_kinase_CS"/>
</dbReference>
<dbReference type="GO" id="GO:0005829">
    <property type="term" value="C:cytosol"/>
    <property type="evidence" value="ECO:0007669"/>
    <property type="project" value="TreeGrafter"/>
</dbReference>
<name>A0A1I1LGY6_9CLOT</name>
<dbReference type="Pfam" id="PF00625">
    <property type="entry name" value="Guanylate_kin"/>
    <property type="match status" value="1"/>
</dbReference>
<evidence type="ECO:0000256" key="11">
    <source>
        <dbReference type="ARBA" id="ARBA00030128"/>
    </source>
</evidence>
<dbReference type="AlphaFoldDB" id="A0A1I1LGY6"/>
<dbReference type="PROSITE" id="PS50052">
    <property type="entry name" value="GUANYLATE_KINASE_2"/>
    <property type="match status" value="1"/>
</dbReference>
<dbReference type="RefSeq" id="WP_090090192.1">
    <property type="nucleotide sequence ID" value="NZ_FOMG01000008.1"/>
</dbReference>
<comment type="similarity">
    <text evidence="3 13">Belongs to the guanylate kinase family.</text>
</comment>
<evidence type="ECO:0000259" key="14">
    <source>
        <dbReference type="PROSITE" id="PS50052"/>
    </source>
</evidence>
<dbReference type="EC" id="2.7.4.8" evidence="4 13"/>
<proteinExistence type="inferred from homology"/>
<sequence>MNNKKRGLLIVISGPSGAGKGTICKELLKNNKDLSLSVSATTRCPRNGEIDGVNYYFLTREEFEKRIDENDFLENAEVYGNYYGTPKSNVEETLENGNDVILEIDIQGALKVKENTEEGVFIFILPPSMEELKQRIIKRGSETPESLMKRFKSAYKEINFVSKYNYAVVNDKVDVAVEKLEAIISAEKCRVDRLKHSILDSKEDLIHEQLYD</sequence>
<evidence type="ECO:0000256" key="4">
    <source>
        <dbReference type="ARBA" id="ARBA00012961"/>
    </source>
</evidence>
<evidence type="ECO:0000256" key="2">
    <source>
        <dbReference type="ARBA" id="ARBA00004496"/>
    </source>
</evidence>
<feature type="domain" description="Guanylate kinase-like" evidence="14">
    <location>
        <begin position="7"/>
        <end position="185"/>
    </location>
</feature>
<evidence type="ECO:0000256" key="9">
    <source>
        <dbReference type="ARBA" id="ARBA00022777"/>
    </source>
</evidence>
<organism evidence="15 16">
    <name type="scientific">Clostridium uliginosum</name>
    <dbReference type="NCBI Taxonomy" id="119641"/>
    <lineage>
        <taxon>Bacteria</taxon>
        <taxon>Bacillati</taxon>
        <taxon>Bacillota</taxon>
        <taxon>Clostridia</taxon>
        <taxon>Eubacteriales</taxon>
        <taxon>Clostridiaceae</taxon>
        <taxon>Clostridium</taxon>
    </lineage>
</organism>
<dbReference type="GO" id="GO:0005524">
    <property type="term" value="F:ATP binding"/>
    <property type="evidence" value="ECO:0007669"/>
    <property type="project" value="UniProtKB-UniRule"/>
</dbReference>
<dbReference type="STRING" id="119641.SAMN05421842_10847"/>
<gene>
    <name evidence="13" type="primary">gmk</name>
    <name evidence="15" type="ORF">SAMN05421842_10847</name>
</gene>
<keyword evidence="10 13" id="KW-0067">ATP-binding</keyword>
<evidence type="ECO:0000313" key="15">
    <source>
        <dbReference type="EMBL" id="SFC72309.1"/>
    </source>
</evidence>
<reference evidence="15 16" key="1">
    <citation type="submission" date="2016-10" db="EMBL/GenBank/DDBJ databases">
        <authorList>
            <person name="de Groot N.N."/>
        </authorList>
    </citation>
    <scope>NUCLEOTIDE SEQUENCE [LARGE SCALE GENOMIC DNA]</scope>
    <source>
        <strain evidence="15 16">DSM 12992</strain>
    </source>
</reference>
<dbReference type="InterPro" id="IPR017665">
    <property type="entry name" value="Guanylate_kinase"/>
</dbReference>
<evidence type="ECO:0000256" key="8">
    <source>
        <dbReference type="ARBA" id="ARBA00022741"/>
    </source>
</evidence>